<proteinExistence type="predicted"/>
<reference evidence="1" key="2">
    <citation type="journal article" date="2015" name="Fish Shellfish Immunol.">
        <title>Early steps in the European eel (Anguilla anguilla)-Vibrio vulnificus interaction in the gills: Role of the RtxA13 toxin.</title>
        <authorList>
            <person name="Callol A."/>
            <person name="Pajuelo D."/>
            <person name="Ebbesson L."/>
            <person name="Teles M."/>
            <person name="MacKenzie S."/>
            <person name="Amaro C."/>
        </authorList>
    </citation>
    <scope>NUCLEOTIDE SEQUENCE</scope>
</reference>
<evidence type="ECO:0000313" key="1">
    <source>
        <dbReference type="EMBL" id="JAH79161.1"/>
    </source>
</evidence>
<sequence length="14" mass="1578">MNTFAVQQLLRIGS</sequence>
<protein>
    <submittedName>
        <fullName evidence="1">Uncharacterized protein</fullName>
    </submittedName>
</protein>
<accession>A0A0E9VMA2</accession>
<organism evidence="1">
    <name type="scientific">Anguilla anguilla</name>
    <name type="common">European freshwater eel</name>
    <name type="synonym">Muraena anguilla</name>
    <dbReference type="NCBI Taxonomy" id="7936"/>
    <lineage>
        <taxon>Eukaryota</taxon>
        <taxon>Metazoa</taxon>
        <taxon>Chordata</taxon>
        <taxon>Craniata</taxon>
        <taxon>Vertebrata</taxon>
        <taxon>Euteleostomi</taxon>
        <taxon>Actinopterygii</taxon>
        <taxon>Neopterygii</taxon>
        <taxon>Teleostei</taxon>
        <taxon>Anguilliformes</taxon>
        <taxon>Anguillidae</taxon>
        <taxon>Anguilla</taxon>
    </lineage>
</organism>
<dbReference type="EMBL" id="GBXM01029416">
    <property type="protein sequence ID" value="JAH79161.1"/>
    <property type="molecule type" value="Transcribed_RNA"/>
</dbReference>
<name>A0A0E9VMA2_ANGAN</name>
<reference evidence="1" key="1">
    <citation type="submission" date="2014-11" db="EMBL/GenBank/DDBJ databases">
        <authorList>
            <person name="Amaro Gonzalez C."/>
        </authorList>
    </citation>
    <scope>NUCLEOTIDE SEQUENCE</scope>
</reference>